<feature type="domain" description="TRUD" evidence="4">
    <location>
        <begin position="428"/>
        <end position="708"/>
    </location>
</feature>
<feature type="region of interest" description="Disordered" evidence="3">
    <location>
        <begin position="1"/>
        <end position="65"/>
    </location>
</feature>
<feature type="region of interest" description="Disordered" evidence="3">
    <location>
        <begin position="112"/>
        <end position="189"/>
    </location>
</feature>
<gene>
    <name evidence="5" type="ORF">EJ04DRAFT_576001</name>
</gene>
<evidence type="ECO:0000256" key="1">
    <source>
        <dbReference type="ARBA" id="ARBA00007953"/>
    </source>
</evidence>
<evidence type="ECO:0000259" key="4">
    <source>
        <dbReference type="PROSITE" id="PS50984"/>
    </source>
</evidence>
<dbReference type="Pfam" id="PF23943">
    <property type="entry name" value="PUS7L_N"/>
    <property type="match status" value="1"/>
</dbReference>
<dbReference type="GO" id="GO:0001522">
    <property type="term" value="P:pseudouridine synthesis"/>
    <property type="evidence" value="ECO:0007669"/>
    <property type="project" value="InterPro"/>
</dbReference>
<evidence type="ECO:0000256" key="2">
    <source>
        <dbReference type="ARBA" id="ARBA00023235"/>
    </source>
</evidence>
<dbReference type="SUPFAM" id="SSF55120">
    <property type="entry name" value="Pseudouridine synthase"/>
    <property type="match status" value="1"/>
</dbReference>
<comment type="similarity">
    <text evidence="1">Belongs to the pseudouridine synthase TruD family.</text>
</comment>
<feature type="region of interest" description="Disordered" evidence="3">
    <location>
        <begin position="270"/>
        <end position="292"/>
    </location>
</feature>
<dbReference type="GO" id="GO:0009982">
    <property type="term" value="F:pseudouridine synthase activity"/>
    <property type="evidence" value="ECO:0007669"/>
    <property type="project" value="InterPro"/>
</dbReference>
<dbReference type="Gene3D" id="3.30.2350.20">
    <property type="entry name" value="TruD, catalytic domain"/>
    <property type="match status" value="2"/>
</dbReference>
<dbReference type="PIRSF" id="PIRSF037016">
    <property type="entry name" value="Pseudouridin_synth_euk_prd"/>
    <property type="match status" value="1"/>
</dbReference>
<dbReference type="PROSITE" id="PS50984">
    <property type="entry name" value="TRUD"/>
    <property type="match status" value="1"/>
</dbReference>
<dbReference type="Pfam" id="PF01142">
    <property type="entry name" value="TruD"/>
    <property type="match status" value="1"/>
</dbReference>
<feature type="compositionally biased region" description="Basic and acidic residues" evidence="3">
    <location>
        <begin position="128"/>
        <end position="152"/>
    </location>
</feature>
<dbReference type="InterPro" id="IPR020103">
    <property type="entry name" value="PsdUridine_synth_cat_dom_sf"/>
</dbReference>
<feature type="compositionally biased region" description="Low complexity" evidence="3">
    <location>
        <begin position="30"/>
        <end position="42"/>
    </location>
</feature>
<dbReference type="CDD" id="cd02576">
    <property type="entry name" value="PseudoU_synth_ScPUS7"/>
    <property type="match status" value="1"/>
</dbReference>
<dbReference type="PANTHER" id="PTHR13326">
    <property type="entry name" value="TRNA PSEUDOURIDINE SYNTHASE D"/>
    <property type="match status" value="1"/>
</dbReference>
<keyword evidence="2" id="KW-0413">Isomerase</keyword>
<dbReference type="GO" id="GO:0005634">
    <property type="term" value="C:nucleus"/>
    <property type="evidence" value="ECO:0007669"/>
    <property type="project" value="TreeGrafter"/>
</dbReference>
<dbReference type="InterPro" id="IPR011760">
    <property type="entry name" value="PsdUridine_synth_TruD_insert"/>
</dbReference>
<dbReference type="AlphaFoldDB" id="A0A9P4QXX8"/>
<dbReference type="NCBIfam" id="TIGR00094">
    <property type="entry name" value="tRNA_TruD_broad"/>
    <property type="match status" value="1"/>
</dbReference>
<dbReference type="GO" id="GO:0003723">
    <property type="term" value="F:RNA binding"/>
    <property type="evidence" value="ECO:0007669"/>
    <property type="project" value="InterPro"/>
</dbReference>
<evidence type="ECO:0000313" key="5">
    <source>
        <dbReference type="EMBL" id="KAF2735692.1"/>
    </source>
</evidence>
<organism evidence="5 6">
    <name type="scientific">Polyplosphaeria fusca</name>
    <dbReference type="NCBI Taxonomy" id="682080"/>
    <lineage>
        <taxon>Eukaryota</taxon>
        <taxon>Fungi</taxon>
        <taxon>Dikarya</taxon>
        <taxon>Ascomycota</taxon>
        <taxon>Pezizomycotina</taxon>
        <taxon>Dothideomycetes</taxon>
        <taxon>Pleosporomycetidae</taxon>
        <taxon>Pleosporales</taxon>
        <taxon>Tetraplosphaeriaceae</taxon>
        <taxon>Polyplosphaeria</taxon>
    </lineage>
</organism>
<dbReference type="PANTHER" id="PTHR13326:SF21">
    <property type="entry name" value="PSEUDOURIDYLATE SYNTHASE PUS7L"/>
    <property type="match status" value="1"/>
</dbReference>
<protein>
    <submittedName>
        <fullName evidence="5">tRNA pseudouridine synthase D</fullName>
    </submittedName>
</protein>
<evidence type="ECO:0000313" key="6">
    <source>
        <dbReference type="Proteomes" id="UP000799444"/>
    </source>
</evidence>
<dbReference type="InterPro" id="IPR001656">
    <property type="entry name" value="PsdUridine_synth_TruD"/>
</dbReference>
<reference evidence="5" key="1">
    <citation type="journal article" date="2020" name="Stud. Mycol.">
        <title>101 Dothideomycetes genomes: a test case for predicting lifestyles and emergence of pathogens.</title>
        <authorList>
            <person name="Haridas S."/>
            <person name="Albert R."/>
            <person name="Binder M."/>
            <person name="Bloem J."/>
            <person name="Labutti K."/>
            <person name="Salamov A."/>
            <person name="Andreopoulos B."/>
            <person name="Baker S."/>
            <person name="Barry K."/>
            <person name="Bills G."/>
            <person name="Bluhm B."/>
            <person name="Cannon C."/>
            <person name="Castanera R."/>
            <person name="Culley D."/>
            <person name="Daum C."/>
            <person name="Ezra D."/>
            <person name="Gonzalez J."/>
            <person name="Henrissat B."/>
            <person name="Kuo A."/>
            <person name="Liang C."/>
            <person name="Lipzen A."/>
            <person name="Lutzoni F."/>
            <person name="Magnuson J."/>
            <person name="Mondo S."/>
            <person name="Nolan M."/>
            <person name="Ohm R."/>
            <person name="Pangilinan J."/>
            <person name="Park H.-J."/>
            <person name="Ramirez L."/>
            <person name="Alfaro M."/>
            <person name="Sun H."/>
            <person name="Tritt A."/>
            <person name="Yoshinaga Y."/>
            <person name="Zwiers L.-H."/>
            <person name="Turgeon B."/>
            <person name="Goodwin S."/>
            <person name="Spatafora J."/>
            <person name="Crous P."/>
            <person name="Grigoriev I."/>
        </authorList>
    </citation>
    <scope>NUCLEOTIDE SEQUENCE</scope>
    <source>
        <strain evidence="5">CBS 125425</strain>
    </source>
</reference>
<feature type="compositionally biased region" description="Basic and acidic residues" evidence="3">
    <location>
        <begin position="7"/>
        <end position="19"/>
    </location>
</feature>
<dbReference type="OrthoDB" id="447290at2759"/>
<dbReference type="Proteomes" id="UP000799444">
    <property type="component" value="Unassembled WGS sequence"/>
</dbReference>
<comment type="caution">
    <text evidence="5">The sequence shown here is derived from an EMBL/GenBank/DDBJ whole genome shotgun (WGS) entry which is preliminary data.</text>
</comment>
<sequence>MADIEDENVRPSKRARLDEPAIPTETFVAPSTSTESSIPSIPDASKPTTSNGTASNTGENKAEPEVRAGITEYVCPNNLSFSGVFKQRYTDFLVNEILPSGEVLRLNSIGWNNGKEDKQVGNGSYEQAPREKGEVDAKEESKLETGKDEKRPKDKKKTPLLIEEDDAGVGSKPEEKDEDPDAPVISEEDSKKLNTMFGTTAASEIVRLAKAIRRHPTRKAKDFDAVIAPPVADKEARTEAHRGLRRIFPNILESSMEPDQSIRIKAVPPADRKTKGLRRKNEGQGDGRKGRLPWDELGGEYLHFTMYKENKDTMEVTGFLGSMTGGGPRSFGTAGTKDRRACTVQRVSVRRQTPQRMAHIGRQLLNAAIGDFEYQKHEIGLGSLLGNEFCITLRDCHFDKEEGLDHPQRLQLANEVVAKAIADFSEKGFINYYGLQRFGTFAISTDTVGIKLLNGKFEDAVNAILDFSKDALDAANDPGGNPTLRVSQNDRDRAKGLHLWKTKRDGSGALGLIPKKYSAERNIIQHLASRGKGKGQADRSRDFQGALKMIPRGLRLMYVHAYQSLVWNAAAGKRWTTFGDKVVEGDLVLINEHLDKDPAAEAKNQDVIDQDGEIIINPSGDDSATKETDFIERARPLSKAEAESGRYTIYDVVLPQPGFDVEYPRNSIDDFYKDFMGSERGGGLDPYKMRRNWRDISLTGAYRKLLAHPLQPLSFELKEYVQEDECFVETDLQKVRREQAVEADGNGNGDVMVVDKAEAEGAKKIALVLKMQLGSSTYATMALRELMKRGGVKTFQPEFMGGR</sequence>
<dbReference type="InterPro" id="IPR042214">
    <property type="entry name" value="TruD_catalytic"/>
</dbReference>
<accession>A0A9P4QXX8</accession>
<keyword evidence="6" id="KW-1185">Reference proteome</keyword>
<name>A0A9P4QXX8_9PLEO</name>
<evidence type="ECO:0000256" key="3">
    <source>
        <dbReference type="SAM" id="MobiDB-lite"/>
    </source>
</evidence>
<dbReference type="EMBL" id="ML996133">
    <property type="protein sequence ID" value="KAF2735692.1"/>
    <property type="molecule type" value="Genomic_DNA"/>
</dbReference>
<feature type="compositionally biased region" description="Polar residues" evidence="3">
    <location>
        <begin position="46"/>
        <end position="59"/>
    </location>
</feature>
<proteinExistence type="inferred from homology"/>
<dbReference type="InterPro" id="IPR056963">
    <property type="entry name" value="PUS7L_N"/>
</dbReference>